<evidence type="ECO:0000256" key="3">
    <source>
        <dbReference type="ARBA" id="ARBA00009295"/>
    </source>
</evidence>
<sequence>MSSKFFHSLRSYVNKRKMDFDNVSKFLMSYQHWTFYPVTCFSMINLLAQSMLLLLSKKKVPNRGQELLDCHILAMGERVMVVISSFSVTGIQHIQFCLNHFSLNIYVETPYDNDRLEK</sequence>
<evidence type="ECO:0000256" key="7">
    <source>
        <dbReference type="ARBA" id="ARBA00023002"/>
    </source>
</evidence>
<evidence type="ECO:0000256" key="9">
    <source>
        <dbReference type="ARBA" id="ARBA00023098"/>
    </source>
</evidence>
<keyword evidence="7" id="KW-0560">Oxidoreductase</keyword>
<name>A0A843UR75_COLES</name>
<dbReference type="GO" id="GO:0006629">
    <property type="term" value="P:lipid metabolic process"/>
    <property type="evidence" value="ECO:0007669"/>
    <property type="project" value="UniProtKB-KW"/>
</dbReference>
<keyword evidence="9" id="KW-0443">Lipid metabolism</keyword>
<dbReference type="EMBL" id="NMUH01001090">
    <property type="protein sequence ID" value="MQL88792.1"/>
    <property type="molecule type" value="Genomic_DNA"/>
</dbReference>
<organism evidence="12 13">
    <name type="scientific">Colocasia esculenta</name>
    <name type="common">Wild taro</name>
    <name type="synonym">Arum esculentum</name>
    <dbReference type="NCBI Taxonomy" id="4460"/>
    <lineage>
        <taxon>Eukaryota</taxon>
        <taxon>Viridiplantae</taxon>
        <taxon>Streptophyta</taxon>
        <taxon>Embryophyta</taxon>
        <taxon>Tracheophyta</taxon>
        <taxon>Spermatophyta</taxon>
        <taxon>Magnoliopsida</taxon>
        <taxon>Liliopsida</taxon>
        <taxon>Araceae</taxon>
        <taxon>Aroideae</taxon>
        <taxon>Colocasieae</taxon>
        <taxon>Colocasia</taxon>
    </lineage>
</organism>
<proteinExistence type="inferred from homology"/>
<feature type="transmembrane region" description="Helical" evidence="11">
    <location>
        <begin position="33"/>
        <end position="55"/>
    </location>
</feature>
<accession>A0A843UR75</accession>
<keyword evidence="5" id="KW-0479">Metal-binding</keyword>
<dbReference type="GO" id="GO:0046872">
    <property type="term" value="F:metal ion binding"/>
    <property type="evidence" value="ECO:0007669"/>
    <property type="project" value="UniProtKB-KW"/>
</dbReference>
<evidence type="ECO:0000256" key="6">
    <source>
        <dbReference type="ARBA" id="ARBA00022989"/>
    </source>
</evidence>
<evidence type="ECO:0000313" key="12">
    <source>
        <dbReference type="EMBL" id="MQL88792.1"/>
    </source>
</evidence>
<comment type="similarity">
    <text evidence="3">Belongs to the fatty acid desaturase type 1 family.</text>
</comment>
<comment type="pathway">
    <text evidence="2">Lipid metabolism.</text>
</comment>
<dbReference type="OrthoDB" id="260091at2759"/>
<keyword evidence="8" id="KW-0408">Iron</keyword>
<evidence type="ECO:0000256" key="8">
    <source>
        <dbReference type="ARBA" id="ARBA00023004"/>
    </source>
</evidence>
<evidence type="ECO:0000256" key="4">
    <source>
        <dbReference type="ARBA" id="ARBA00022692"/>
    </source>
</evidence>
<keyword evidence="4 11" id="KW-0812">Transmembrane</keyword>
<comment type="subcellular location">
    <subcellularLocation>
        <location evidence="1">Membrane</location>
        <topology evidence="1">Multi-pass membrane protein</topology>
    </subcellularLocation>
</comment>
<dbReference type="GO" id="GO:0016020">
    <property type="term" value="C:membrane"/>
    <property type="evidence" value="ECO:0007669"/>
    <property type="project" value="UniProtKB-SubCell"/>
</dbReference>
<dbReference type="PANTHER" id="PTHR19353">
    <property type="entry name" value="FATTY ACID DESATURASE 2"/>
    <property type="match status" value="1"/>
</dbReference>
<evidence type="ECO:0000256" key="11">
    <source>
        <dbReference type="SAM" id="Phobius"/>
    </source>
</evidence>
<dbReference type="GO" id="GO:0016717">
    <property type="term" value="F:oxidoreductase activity, acting on paired donors, with oxidation of a pair of donors resulting in the reduction of molecular oxygen to two molecules of water"/>
    <property type="evidence" value="ECO:0007669"/>
    <property type="project" value="TreeGrafter"/>
</dbReference>
<reference evidence="12" key="1">
    <citation type="submission" date="2017-07" db="EMBL/GenBank/DDBJ databases">
        <title>Taro Niue Genome Assembly and Annotation.</title>
        <authorList>
            <person name="Atibalentja N."/>
            <person name="Keating K."/>
            <person name="Fields C.J."/>
        </authorList>
    </citation>
    <scope>NUCLEOTIDE SEQUENCE</scope>
    <source>
        <strain evidence="12">Niue_2</strain>
        <tissue evidence="12">Leaf</tissue>
    </source>
</reference>
<protein>
    <submittedName>
        <fullName evidence="12">Uncharacterized protein</fullName>
    </submittedName>
</protein>
<keyword evidence="13" id="KW-1185">Reference proteome</keyword>
<dbReference type="PANTHER" id="PTHR19353:SF30">
    <property type="entry name" value="DELTA 8-(E)-SPHINGOLIPID DESATURASE"/>
    <property type="match status" value="1"/>
</dbReference>
<keyword evidence="10 11" id="KW-0472">Membrane</keyword>
<dbReference type="Proteomes" id="UP000652761">
    <property type="component" value="Unassembled WGS sequence"/>
</dbReference>
<evidence type="ECO:0000313" key="13">
    <source>
        <dbReference type="Proteomes" id="UP000652761"/>
    </source>
</evidence>
<gene>
    <name evidence="12" type="ORF">Taro_021362</name>
</gene>
<evidence type="ECO:0000256" key="5">
    <source>
        <dbReference type="ARBA" id="ARBA00022723"/>
    </source>
</evidence>
<evidence type="ECO:0000256" key="2">
    <source>
        <dbReference type="ARBA" id="ARBA00005189"/>
    </source>
</evidence>
<keyword evidence="6 11" id="KW-1133">Transmembrane helix</keyword>
<evidence type="ECO:0000256" key="10">
    <source>
        <dbReference type="ARBA" id="ARBA00023136"/>
    </source>
</evidence>
<dbReference type="InterPro" id="IPR012171">
    <property type="entry name" value="Fatty_acid_desaturase"/>
</dbReference>
<evidence type="ECO:0000256" key="1">
    <source>
        <dbReference type="ARBA" id="ARBA00004141"/>
    </source>
</evidence>
<dbReference type="AlphaFoldDB" id="A0A843UR75"/>
<comment type="caution">
    <text evidence="12">The sequence shown here is derived from an EMBL/GenBank/DDBJ whole genome shotgun (WGS) entry which is preliminary data.</text>
</comment>